<dbReference type="AlphaFoldDB" id="A0A9D7XG37"/>
<reference evidence="2 3" key="1">
    <citation type="submission" date="2020-10" db="EMBL/GenBank/DDBJ databases">
        <title>Connecting structure to function with the recovery of over 1000 high-quality activated sludge metagenome-assembled genomes encoding full-length rRNA genes using long-read sequencing.</title>
        <authorList>
            <person name="Singleton C.M."/>
            <person name="Petriglieri F."/>
            <person name="Kristensen J.M."/>
            <person name="Kirkegaard R.H."/>
            <person name="Michaelsen T.Y."/>
            <person name="Andersen M.H."/>
            <person name="Karst S.M."/>
            <person name="Dueholm M.S."/>
            <person name="Nielsen P.H."/>
            <person name="Albertsen M."/>
        </authorList>
    </citation>
    <scope>NUCLEOTIDE SEQUENCE [LARGE SCALE GENOMIC DNA]</scope>
    <source>
        <strain evidence="2">Ribe_18-Q3-R11-54_BAT3C.373</strain>
    </source>
</reference>
<accession>A0A9D7XG37</accession>
<gene>
    <name evidence="2" type="ORF">IPO85_19145</name>
</gene>
<evidence type="ECO:0000313" key="3">
    <source>
        <dbReference type="Proteomes" id="UP000808349"/>
    </source>
</evidence>
<proteinExistence type="predicted"/>
<dbReference type="Proteomes" id="UP000808349">
    <property type="component" value="Unassembled WGS sequence"/>
</dbReference>
<name>A0A9D7XG37_9BACT</name>
<dbReference type="EMBL" id="JADKFW010000021">
    <property type="protein sequence ID" value="MBK9719590.1"/>
    <property type="molecule type" value="Genomic_DNA"/>
</dbReference>
<dbReference type="InterPro" id="IPR043744">
    <property type="entry name" value="DUF5689"/>
</dbReference>
<dbReference type="Pfam" id="PF18942">
    <property type="entry name" value="DUF5689"/>
    <property type="match status" value="3"/>
</dbReference>
<sequence>MKQLQIVFFSLCLLIVVSCIKHDFDAPPIKVDSIPFSANSSIAELKNRYVAGKFVDITDELNIIATVIADDASGNFYKTLVIQDSTAGIELKINRSGIYTTYPIGMKIGVKCKGLTIGDYGGLIQLGKGTYLNNGRSSLSGLEDAVANQFVFAGPRNQTVIPKVKRINDLRFSELSTLIQFDDVEFVDKNPNQTFATVGGGSFLNLDLTSCDNNKIILHNSDFADFSGDKIPVKNGTIVGVFGKFNADNQLLIRNLNDVQFTKDPCGGNGGQDVSKSILEIRNLFSGTTINISDNYKIKGVVISDRTTNNINGQNLFLQDATAGIALRFTAKHSFNLGDELELSVTGIELSDFKGLLQLNNLKITSPKLVSSGNTVTPKVVSIKNLNTSIENYESQLVIIKNAKLSKSSGNTYSGTVKVDDNTDVVDLFTAFTVGGTIATFANDVFPTSTVDVVAIASQFTSNQLLLRNLSDVTVIGGGGTVELKSIQEIRSLFSGTKLNIANDYKIKGIVTSEKNALNIVAQNIYIQDNGAAIAVRFTATQPYKLGDEIEINVKGMELSEFNGLLQINNVPLANSSLINIGQTITPKSLTIQQVIDQFEALEGQLVKISNVNMSKSSGSTYSGTVILNDGTNSIDMFTRSQALFSGTAFNVTPVSITAIVSQFTSKQLLIRTLADIVP</sequence>
<evidence type="ECO:0000259" key="1">
    <source>
        <dbReference type="Pfam" id="PF18942"/>
    </source>
</evidence>
<feature type="domain" description="DUF5689" evidence="1">
    <location>
        <begin position="484"/>
        <end position="677"/>
    </location>
</feature>
<comment type="caution">
    <text evidence="2">The sequence shown here is derived from an EMBL/GenBank/DDBJ whole genome shotgun (WGS) entry which is preliminary data.</text>
</comment>
<feature type="domain" description="DUF5689" evidence="1">
    <location>
        <begin position="276"/>
        <end position="473"/>
    </location>
</feature>
<evidence type="ECO:0000313" key="2">
    <source>
        <dbReference type="EMBL" id="MBK9719590.1"/>
    </source>
</evidence>
<organism evidence="2 3">
    <name type="scientific">Candidatus Defluviibacterium haderslevense</name>
    <dbReference type="NCBI Taxonomy" id="2981993"/>
    <lineage>
        <taxon>Bacteria</taxon>
        <taxon>Pseudomonadati</taxon>
        <taxon>Bacteroidota</taxon>
        <taxon>Saprospiria</taxon>
        <taxon>Saprospirales</taxon>
        <taxon>Saprospiraceae</taxon>
        <taxon>Candidatus Defluviibacterium</taxon>
    </lineage>
</organism>
<protein>
    <recommendedName>
        <fullName evidence="1">DUF5689 domain-containing protein</fullName>
    </recommendedName>
</protein>
<feature type="domain" description="DUF5689" evidence="1">
    <location>
        <begin position="38"/>
        <end position="259"/>
    </location>
</feature>
<dbReference type="PROSITE" id="PS51257">
    <property type="entry name" value="PROKAR_LIPOPROTEIN"/>
    <property type="match status" value="1"/>
</dbReference>